<feature type="compositionally biased region" description="Basic and acidic residues" evidence="1">
    <location>
        <begin position="97"/>
        <end position="110"/>
    </location>
</feature>
<feature type="non-terminal residue" evidence="2">
    <location>
        <position position="1"/>
    </location>
</feature>
<evidence type="ECO:0000256" key="1">
    <source>
        <dbReference type="SAM" id="MobiDB-lite"/>
    </source>
</evidence>
<organism evidence="2">
    <name type="scientific">Dendroctonus ponderosae</name>
    <name type="common">Mountain pine beetle</name>
    <dbReference type="NCBI Taxonomy" id="77166"/>
    <lineage>
        <taxon>Eukaryota</taxon>
        <taxon>Metazoa</taxon>
        <taxon>Ecdysozoa</taxon>
        <taxon>Arthropoda</taxon>
        <taxon>Hexapoda</taxon>
        <taxon>Insecta</taxon>
        <taxon>Pterygota</taxon>
        <taxon>Neoptera</taxon>
        <taxon>Endopterygota</taxon>
        <taxon>Coleoptera</taxon>
        <taxon>Polyphaga</taxon>
        <taxon>Cucujiformia</taxon>
        <taxon>Curculionidae</taxon>
        <taxon>Scolytinae</taxon>
        <taxon>Dendroctonus</taxon>
    </lineage>
</organism>
<feature type="compositionally biased region" description="Basic and acidic residues" evidence="1">
    <location>
        <begin position="11"/>
        <end position="31"/>
    </location>
</feature>
<reference evidence="2" key="1">
    <citation type="journal article" date="2013" name="Genome Biol.">
        <title>Draft genome of the mountain pine beetle, Dendroctonus ponderosae Hopkins, a major forest pest.</title>
        <authorList>
            <person name="Keeling C.I."/>
            <person name="Yuen M.M."/>
            <person name="Liao N.Y."/>
            <person name="Docking T.R."/>
            <person name="Chan S.K."/>
            <person name="Taylor G.A."/>
            <person name="Palmquist D.L."/>
            <person name="Jackman S.D."/>
            <person name="Nguyen A."/>
            <person name="Li M."/>
            <person name="Henderson H."/>
            <person name="Janes J.K."/>
            <person name="Zhao Y."/>
            <person name="Pandoh P."/>
            <person name="Moore R."/>
            <person name="Sperling F.A."/>
            <person name="Huber D.P."/>
            <person name="Birol I."/>
            <person name="Jones S.J."/>
            <person name="Bohlmann J."/>
        </authorList>
    </citation>
    <scope>NUCLEOTIDE SEQUENCE</scope>
</reference>
<protein>
    <submittedName>
        <fullName evidence="2">Uncharacterized protein</fullName>
    </submittedName>
</protein>
<dbReference type="HOGENOM" id="CLU_1706066_0_0_1"/>
<evidence type="ECO:0000313" key="2">
    <source>
        <dbReference type="EMBL" id="ENN74012.1"/>
    </source>
</evidence>
<dbReference type="AlphaFoldDB" id="N6U612"/>
<proteinExistence type="predicted"/>
<feature type="region of interest" description="Disordered" evidence="1">
    <location>
        <begin position="1"/>
        <end position="123"/>
    </location>
</feature>
<dbReference type="EMBL" id="KB741084">
    <property type="protein sequence ID" value="ENN74012.1"/>
    <property type="molecule type" value="Genomic_DNA"/>
</dbReference>
<name>N6U612_DENPD</name>
<feature type="compositionally biased region" description="Low complexity" evidence="1">
    <location>
        <begin position="54"/>
        <end position="69"/>
    </location>
</feature>
<dbReference type="OrthoDB" id="1923159at2759"/>
<gene>
    <name evidence="2" type="ORF">YQE_09402</name>
</gene>
<feature type="compositionally biased region" description="Basic and acidic residues" evidence="1">
    <location>
        <begin position="79"/>
        <end position="89"/>
    </location>
</feature>
<feature type="compositionally biased region" description="Polar residues" evidence="1">
    <location>
        <begin position="111"/>
        <end position="122"/>
    </location>
</feature>
<accession>N6U612</accession>
<sequence length="154" mass="17340">MSDPEASFTREQMHLGKHQEYEKKLHEDLLARTKTQNGQGVEIKGVSTAKVAKDANNSSNTSKDSTNSSGTNKENWPQLDKDKKQEKDKPRKGKTKNNAESRSKDKKEGKNSSSSECRSSQDMVVETQRAISCSISSCRMLLIFRNVKSEMRDL</sequence>